<sequence>MKFPALILALTCIVAATGAHVLGRDVNCADCTARFKFCYDNGRTKGQEGCAQTCAEHVCHQTPECRGCGGELGKCPEQSRYKNSCGDKPCF</sequence>
<keyword evidence="3" id="KW-1185">Reference proteome</keyword>
<evidence type="ECO:0000313" key="2">
    <source>
        <dbReference type="EMBL" id="KAF1913001.1"/>
    </source>
</evidence>
<gene>
    <name evidence="2" type="ORF">BDU57DRAFT_541692</name>
</gene>
<feature type="signal peptide" evidence="1">
    <location>
        <begin position="1"/>
        <end position="19"/>
    </location>
</feature>
<feature type="chain" id="PRO_5025555007" evidence="1">
    <location>
        <begin position="20"/>
        <end position="91"/>
    </location>
</feature>
<dbReference type="OrthoDB" id="3684436at2759"/>
<accession>A0A6A5QBM1</accession>
<keyword evidence="1" id="KW-0732">Signal</keyword>
<dbReference type="Proteomes" id="UP000800096">
    <property type="component" value="Unassembled WGS sequence"/>
</dbReference>
<dbReference type="EMBL" id="ML979139">
    <property type="protein sequence ID" value="KAF1913001.1"/>
    <property type="molecule type" value="Genomic_DNA"/>
</dbReference>
<evidence type="ECO:0000256" key="1">
    <source>
        <dbReference type="SAM" id="SignalP"/>
    </source>
</evidence>
<name>A0A6A5QBM1_AMPQU</name>
<organism evidence="2 3">
    <name type="scientific">Ampelomyces quisqualis</name>
    <name type="common">Powdery mildew agent</name>
    <dbReference type="NCBI Taxonomy" id="50730"/>
    <lineage>
        <taxon>Eukaryota</taxon>
        <taxon>Fungi</taxon>
        <taxon>Dikarya</taxon>
        <taxon>Ascomycota</taxon>
        <taxon>Pezizomycotina</taxon>
        <taxon>Dothideomycetes</taxon>
        <taxon>Pleosporomycetidae</taxon>
        <taxon>Pleosporales</taxon>
        <taxon>Pleosporineae</taxon>
        <taxon>Phaeosphaeriaceae</taxon>
        <taxon>Ampelomyces</taxon>
    </lineage>
</organism>
<dbReference type="AlphaFoldDB" id="A0A6A5QBM1"/>
<proteinExistence type="predicted"/>
<reference evidence="2" key="1">
    <citation type="journal article" date="2020" name="Stud. Mycol.">
        <title>101 Dothideomycetes genomes: a test case for predicting lifestyles and emergence of pathogens.</title>
        <authorList>
            <person name="Haridas S."/>
            <person name="Albert R."/>
            <person name="Binder M."/>
            <person name="Bloem J."/>
            <person name="Labutti K."/>
            <person name="Salamov A."/>
            <person name="Andreopoulos B."/>
            <person name="Baker S."/>
            <person name="Barry K."/>
            <person name="Bills G."/>
            <person name="Bluhm B."/>
            <person name="Cannon C."/>
            <person name="Castanera R."/>
            <person name="Culley D."/>
            <person name="Daum C."/>
            <person name="Ezra D."/>
            <person name="Gonzalez J."/>
            <person name="Henrissat B."/>
            <person name="Kuo A."/>
            <person name="Liang C."/>
            <person name="Lipzen A."/>
            <person name="Lutzoni F."/>
            <person name="Magnuson J."/>
            <person name="Mondo S."/>
            <person name="Nolan M."/>
            <person name="Ohm R."/>
            <person name="Pangilinan J."/>
            <person name="Park H.-J."/>
            <person name="Ramirez L."/>
            <person name="Alfaro M."/>
            <person name="Sun H."/>
            <person name="Tritt A."/>
            <person name="Yoshinaga Y."/>
            <person name="Zwiers L.-H."/>
            <person name="Turgeon B."/>
            <person name="Goodwin S."/>
            <person name="Spatafora J."/>
            <person name="Crous P."/>
            <person name="Grigoriev I."/>
        </authorList>
    </citation>
    <scope>NUCLEOTIDE SEQUENCE</scope>
    <source>
        <strain evidence="2">HMLAC05119</strain>
    </source>
</reference>
<protein>
    <submittedName>
        <fullName evidence="2">Uncharacterized protein</fullName>
    </submittedName>
</protein>
<evidence type="ECO:0000313" key="3">
    <source>
        <dbReference type="Proteomes" id="UP000800096"/>
    </source>
</evidence>